<dbReference type="Proteomes" id="UP000315925">
    <property type="component" value="Chromosome"/>
</dbReference>
<dbReference type="PANTHER" id="PTHR11444">
    <property type="entry name" value="ASPARTATEAMMONIA/ARGININOSUCCINATE/ADENYLOSUCCINATE LYASE"/>
    <property type="match status" value="1"/>
</dbReference>
<proteinExistence type="predicted"/>
<dbReference type="EMBL" id="CP037899">
    <property type="protein sequence ID" value="QDQ42102.1"/>
    <property type="molecule type" value="Genomic_DNA"/>
</dbReference>
<dbReference type="PANTHER" id="PTHR11444:SF1">
    <property type="entry name" value="FUMARATE HYDRATASE, MITOCHONDRIAL"/>
    <property type="match status" value="1"/>
</dbReference>
<dbReference type="GO" id="GO:0006108">
    <property type="term" value="P:malate metabolic process"/>
    <property type="evidence" value="ECO:0007669"/>
    <property type="project" value="TreeGrafter"/>
</dbReference>
<evidence type="ECO:0000313" key="2">
    <source>
        <dbReference type="Proteomes" id="UP000315925"/>
    </source>
</evidence>
<dbReference type="InterPro" id="IPR008948">
    <property type="entry name" value="L-Aspartase-like"/>
</dbReference>
<keyword evidence="1" id="KW-0456">Lyase</keyword>
<gene>
    <name evidence="1" type="ORF">kam1_860</name>
</gene>
<dbReference type="GO" id="GO:0006106">
    <property type="term" value="P:fumarate metabolic process"/>
    <property type="evidence" value="ECO:0007669"/>
    <property type="project" value="InterPro"/>
</dbReference>
<accession>A0A516TLI1</accession>
<sequence length="73" mass="8140">MVKYRQETDSLGTIDVPSDKYYGAQTARSLIHFSIGQEKMPIEVIRALALIKKAAALTNAELKLLSEEKKNGF</sequence>
<name>A0A516TLI1_9BACT</name>
<reference evidence="2" key="1">
    <citation type="submission" date="2019-03" db="EMBL/GenBank/DDBJ databases">
        <title>Complete genome of Methylacidiphilum kamchatkense Kam1.</title>
        <authorList>
            <person name="Kruse T."/>
            <person name="Murarilal Ratnadevi C."/>
            <person name="Erikstad H.-A."/>
            <person name="Birkeland N.-K."/>
        </authorList>
    </citation>
    <scope>NUCLEOTIDE SEQUENCE [LARGE SCALE GENOMIC DNA]</scope>
    <source>
        <strain evidence="2">kam1</strain>
    </source>
</reference>
<dbReference type="GO" id="GO:0006099">
    <property type="term" value="P:tricarboxylic acid cycle"/>
    <property type="evidence" value="ECO:0007669"/>
    <property type="project" value="TreeGrafter"/>
</dbReference>
<organism evidence="1 2">
    <name type="scientific">Methylacidiphilum kamchatkense Kam1</name>
    <dbReference type="NCBI Taxonomy" id="1202785"/>
    <lineage>
        <taxon>Bacteria</taxon>
        <taxon>Pseudomonadati</taxon>
        <taxon>Verrucomicrobiota</taxon>
        <taxon>Methylacidiphilae</taxon>
        <taxon>Methylacidiphilales</taxon>
        <taxon>Methylacidiphilaceae</taxon>
        <taxon>Methylacidiphilum (ex Ratnadevi et al. 2023)</taxon>
    </lineage>
</organism>
<evidence type="ECO:0000313" key="1">
    <source>
        <dbReference type="EMBL" id="QDQ42102.1"/>
    </source>
</evidence>
<dbReference type="AlphaFoldDB" id="A0A516TLI1"/>
<dbReference type="KEGG" id="mkc:kam1_860"/>
<dbReference type="SUPFAM" id="SSF48557">
    <property type="entry name" value="L-aspartase-like"/>
    <property type="match status" value="1"/>
</dbReference>
<dbReference type="Gene3D" id="1.10.275.10">
    <property type="entry name" value="Fumarase/aspartase (N-terminal domain)"/>
    <property type="match status" value="1"/>
</dbReference>
<dbReference type="InterPro" id="IPR024083">
    <property type="entry name" value="Fumarase/histidase_N"/>
</dbReference>
<protein>
    <submittedName>
        <fullName evidence="1">Lyase family enzyme</fullName>
    </submittedName>
</protein>
<dbReference type="InterPro" id="IPR005677">
    <property type="entry name" value="Fum_hydII"/>
</dbReference>
<dbReference type="GO" id="GO:0004333">
    <property type="term" value="F:fumarate hydratase activity"/>
    <property type="evidence" value="ECO:0007669"/>
    <property type="project" value="InterPro"/>
</dbReference>